<dbReference type="InterPro" id="IPR018637">
    <property type="entry name" value="DUF2059"/>
</dbReference>
<reference evidence="2" key="1">
    <citation type="journal article" date="2015" name="Nature">
        <title>Complex archaea that bridge the gap between prokaryotes and eukaryotes.</title>
        <authorList>
            <person name="Spang A."/>
            <person name="Saw J.H."/>
            <person name="Jorgensen S.L."/>
            <person name="Zaremba-Niedzwiedzka K."/>
            <person name="Martijn J."/>
            <person name="Lind A.E."/>
            <person name="van Eijk R."/>
            <person name="Schleper C."/>
            <person name="Guy L."/>
            <person name="Ettema T.J."/>
        </authorList>
    </citation>
    <scope>NUCLEOTIDE SEQUENCE</scope>
</reference>
<protein>
    <recommendedName>
        <fullName evidence="1">DUF2059 domain-containing protein</fullName>
    </recommendedName>
</protein>
<dbReference type="AlphaFoldDB" id="A0A0F8Y1X8"/>
<dbReference type="Pfam" id="PF09832">
    <property type="entry name" value="DUF2059"/>
    <property type="match status" value="1"/>
</dbReference>
<name>A0A0F8Y1X8_9ZZZZ</name>
<proteinExistence type="predicted"/>
<evidence type="ECO:0000313" key="2">
    <source>
        <dbReference type="EMBL" id="KKK67575.1"/>
    </source>
</evidence>
<accession>A0A0F8Y1X8</accession>
<dbReference type="EMBL" id="LAZR01059545">
    <property type="protein sequence ID" value="KKK67575.1"/>
    <property type="molecule type" value="Genomic_DNA"/>
</dbReference>
<organism evidence="2">
    <name type="scientific">marine sediment metagenome</name>
    <dbReference type="NCBI Taxonomy" id="412755"/>
    <lineage>
        <taxon>unclassified sequences</taxon>
        <taxon>metagenomes</taxon>
        <taxon>ecological metagenomes</taxon>
    </lineage>
</organism>
<comment type="caution">
    <text evidence="2">The sequence shown here is derived from an EMBL/GenBank/DDBJ whole genome shotgun (WGS) entry which is preliminary data.</text>
</comment>
<feature type="non-terminal residue" evidence="2">
    <location>
        <position position="1"/>
    </location>
</feature>
<evidence type="ECO:0000259" key="1">
    <source>
        <dbReference type="Pfam" id="PF09832"/>
    </source>
</evidence>
<gene>
    <name evidence="2" type="ORF">LCGC14_2952690</name>
</gene>
<feature type="domain" description="DUF2059" evidence="1">
    <location>
        <begin position="63"/>
        <end position="118"/>
    </location>
</feature>
<sequence>TSAPAQEQTEAAALFEAMAIPEVIGIMHEEGLEYGEELGAELFPDRIGEAWPEAVARIHDPDVMEQEVAARFSEMLSTVELDPLLSFFRSDLGARIIRLEIEARRALMDPAIEEAASDKLAAMQDEQAPRLALLDEFVVANDLVEANVVGSMNANFAFYTGMMEGSLDETDLTEAQILADVWAQEDDIRLDTLDWVYSYLALAYQPLDDDELAQYTAVSASPEGQALNRALFAAFDDMYATISRRLGAAAARFMTGQDI</sequence>